<dbReference type="GeneID" id="20077064"/>
<dbReference type="OrthoDB" id="185175at2759"/>
<dbReference type="Gene3D" id="3.30.1520.10">
    <property type="entry name" value="Phox-like domain"/>
    <property type="match status" value="1"/>
</dbReference>
<dbReference type="EMBL" id="KI913952">
    <property type="protein sequence ID" value="ETW09404.1"/>
    <property type="molecule type" value="Genomic_DNA"/>
</dbReference>
<sequence length="267" mass="28927">MCAELPEGPVASRGYQEAWVRALRVCSAKPIAALAFDADAPQRDAASDTRSSAALNELTFTAWVSNGRAIGKTEAYEVTCRASIVVENGSDSGGTVDKCTCEWVVWKSRSDWHDMDRQLRALVPLTHVAFPNDHVVPNALSTLFTTSASRDHKIHASVQAFDGFLQKLLALDTVADYTSNGSKLVLGFLEYDEYVANLPLPLQFTPPPCGIKSRSTVKPVALPPRTTATGDVRRADDEVDADHDTSLDIKARVAKVGRKLLVDAIST</sequence>
<dbReference type="AlphaFoldDB" id="A0A024USW1"/>
<dbReference type="VEuPathDB" id="FungiDB:H310_00014"/>
<gene>
    <name evidence="1" type="ORF">H310_00014</name>
</gene>
<evidence type="ECO:0008006" key="2">
    <source>
        <dbReference type="Google" id="ProtNLM"/>
    </source>
</evidence>
<name>A0A024USW1_9STRA</name>
<reference evidence="1" key="1">
    <citation type="submission" date="2013-12" db="EMBL/GenBank/DDBJ databases">
        <title>The Genome Sequence of Aphanomyces invadans NJM9701.</title>
        <authorList>
            <consortium name="The Broad Institute Genomics Platform"/>
            <person name="Russ C."/>
            <person name="Tyler B."/>
            <person name="van West P."/>
            <person name="Dieguez-Uribeondo J."/>
            <person name="Young S.K."/>
            <person name="Zeng Q."/>
            <person name="Gargeya S."/>
            <person name="Fitzgerald M."/>
            <person name="Abouelleil A."/>
            <person name="Alvarado L."/>
            <person name="Chapman S.B."/>
            <person name="Gainer-Dewar J."/>
            <person name="Goldberg J."/>
            <person name="Griggs A."/>
            <person name="Gujja S."/>
            <person name="Hansen M."/>
            <person name="Howarth C."/>
            <person name="Imamovic A."/>
            <person name="Ireland A."/>
            <person name="Larimer J."/>
            <person name="McCowan C."/>
            <person name="Murphy C."/>
            <person name="Pearson M."/>
            <person name="Poon T.W."/>
            <person name="Priest M."/>
            <person name="Roberts A."/>
            <person name="Saif S."/>
            <person name="Shea T."/>
            <person name="Sykes S."/>
            <person name="Wortman J."/>
            <person name="Nusbaum C."/>
            <person name="Birren B."/>
        </authorList>
    </citation>
    <scope>NUCLEOTIDE SEQUENCE [LARGE SCALE GENOMIC DNA]</scope>
    <source>
        <strain evidence="1">NJM9701</strain>
    </source>
</reference>
<protein>
    <recommendedName>
        <fullName evidence="2">PX domain-containing protein</fullName>
    </recommendedName>
</protein>
<dbReference type="RefSeq" id="XP_008860815.1">
    <property type="nucleotide sequence ID" value="XM_008862593.1"/>
</dbReference>
<evidence type="ECO:0000313" key="1">
    <source>
        <dbReference type="EMBL" id="ETW09404.1"/>
    </source>
</evidence>
<organism evidence="1">
    <name type="scientific">Aphanomyces invadans</name>
    <dbReference type="NCBI Taxonomy" id="157072"/>
    <lineage>
        <taxon>Eukaryota</taxon>
        <taxon>Sar</taxon>
        <taxon>Stramenopiles</taxon>
        <taxon>Oomycota</taxon>
        <taxon>Saprolegniomycetes</taxon>
        <taxon>Saprolegniales</taxon>
        <taxon>Verrucalvaceae</taxon>
        <taxon>Aphanomyces</taxon>
    </lineage>
</organism>
<accession>A0A024USW1</accession>
<dbReference type="InterPro" id="IPR036871">
    <property type="entry name" value="PX_dom_sf"/>
</dbReference>
<dbReference type="GO" id="GO:0035091">
    <property type="term" value="F:phosphatidylinositol binding"/>
    <property type="evidence" value="ECO:0007669"/>
    <property type="project" value="InterPro"/>
</dbReference>
<proteinExistence type="predicted"/>